<reference evidence="1 2" key="1">
    <citation type="journal article" date="2019" name="Genome Biol. Evol.">
        <title>Insights into the evolution of the New World diploid cottons (Gossypium, subgenus Houzingenia) based on genome sequencing.</title>
        <authorList>
            <person name="Grover C.E."/>
            <person name="Arick M.A. 2nd"/>
            <person name="Thrash A."/>
            <person name="Conover J.L."/>
            <person name="Sanders W.S."/>
            <person name="Peterson D.G."/>
            <person name="Frelichowski J.E."/>
            <person name="Scheffler J.A."/>
            <person name="Scheffler B.E."/>
            <person name="Wendel J.F."/>
        </authorList>
    </citation>
    <scope>NUCLEOTIDE SEQUENCE [LARGE SCALE GENOMIC DNA]</scope>
    <source>
        <strain evidence="1">185</strain>
        <tissue evidence="1">Leaf</tissue>
    </source>
</reference>
<name>A0A7J8X5Y7_GOSAI</name>
<sequence>MLLEIAWLRRKLAYKVSWSCFFDLIAWRF</sequence>
<gene>
    <name evidence="1" type="ORF">Goari_024377</name>
</gene>
<evidence type="ECO:0000313" key="2">
    <source>
        <dbReference type="Proteomes" id="UP000593577"/>
    </source>
</evidence>
<dbReference type="Proteomes" id="UP000593577">
    <property type="component" value="Unassembled WGS sequence"/>
</dbReference>
<proteinExistence type="predicted"/>
<dbReference type="EMBL" id="JABFAA010000005">
    <property type="protein sequence ID" value="MBA0682681.1"/>
    <property type="molecule type" value="Genomic_DNA"/>
</dbReference>
<keyword evidence="2" id="KW-1185">Reference proteome</keyword>
<evidence type="ECO:0000313" key="1">
    <source>
        <dbReference type="EMBL" id="MBA0682681.1"/>
    </source>
</evidence>
<protein>
    <submittedName>
        <fullName evidence="1">Uncharacterized protein</fullName>
    </submittedName>
</protein>
<accession>A0A7J8X5Y7</accession>
<dbReference type="AlphaFoldDB" id="A0A7J8X5Y7"/>
<comment type="caution">
    <text evidence="1">The sequence shown here is derived from an EMBL/GenBank/DDBJ whole genome shotgun (WGS) entry which is preliminary data.</text>
</comment>
<organism evidence="1 2">
    <name type="scientific">Gossypium aridum</name>
    <name type="common">American cotton</name>
    <name type="synonym">Erioxylum aridum</name>
    <dbReference type="NCBI Taxonomy" id="34290"/>
    <lineage>
        <taxon>Eukaryota</taxon>
        <taxon>Viridiplantae</taxon>
        <taxon>Streptophyta</taxon>
        <taxon>Embryophyta</taxon>
        <taxon>Tracheophyta</taxon>
        <taxon>Spermatophyta</taxon>
        <taxon>Magnoliopsida</taxon>
        <taxon>eudicotyledons</taxon>
        <taxon>Gunneridae</taxon>
        <taxon>Pentapetalae</taxon>
        <taxon>rosids</taxon>
        <taxon>malvids</taxon>
        <taxon>Malvales</taxon>
        <taxon>Malvaceae</taxon>
        <taxon>Malvoideae</taxon>
        <taxon>Gossypium</taxon>
    </lineage>
</organism>